<keyword evidence="4" id="KW-1185">Reference proteome</keyword>
<dbReference type="InterPro" id="IPR051532">
    <property type="entry name" value="Ester_Hydrolysis_Enzymes"/>
</dbReference>
<dbReference type="Gene3D" id="3.40.50.1110">
    <property type="entry name" value="SGNH hydrolase"/>
    <property type="match status" value="1"/>
</dbReference>
<keyword evidence="1" id="KW-0812">Transmembrane</keyword>
<name>A0AAW6U5D4_9MOLU</name>
<feature type="domain" description="SGNH hydrolase-type esterase" evidence="2">
    <location>
        <begin position="62"/>
        <end position="222"/>
    </location>
</feature>
<evidence type="ECO:0000256" key="1">
    <source>
        <dbReference type="SAM" id="Phobius"/>
    </source>
</evidence>
<sequence length="232" mass="26640">MEFIYLGLGIIFVFMAGYFMYKKGIKKGMDDFLKILLTSGFDHKINAFNIQNTFIEKGGIVFVGDSITQDYNVYEYFHGLNVYNRGIGGDTTKGLLSRLHLSIFDLEPKIVVILIGTNDFALLKTTVEEVYMNIELIVKKIKIKLPKTKIILQSVYPVNETLSPMTVLPRKNEIIRKLNDLLSQIKDVEYVQLFDLLIDEHGQLNKKYTVEGLHINEQGYALITKTLDEYLK</sequence>
<dbReference type="Pfam" id="PF13472">
    <property type="entry name" value="Lipase_GDSL_2"/>
    <property type="match status" value="1"/>
</dbReference>
<dbReference type="PANTHER" id="PTHR30383">
    <property type="entry name" value="THIOESTERASE 1/PROTEASE 1/LYSOPHOSPHOLIPASE L1"/>
    <property type="match status" value="1"/>
</dbReference>
<keyword evidence="1" id="KW-1133">Transmembrane helix</keyword>
<dbReference type="SUPFAM" id="SSF52266">
    <property type="entry name" value="SGNH hydrolase"/>
    <property type="match status" value="1"/>
</dbReference>
<dbReference type="AlphaFoldDB" id="A0AAW6U5D4"/>
<dbReference type="InterPro" id="IPR013830">
    <property type="entry name" value="SGNH_hydro"/>
</dbReference>
<proteinExistence type="predicted"/>
<dbReference type="GO" id="GO:0004622">
    <property type="term" value="F:phosphatidylcholine lysophospholipase activity"/>
    <property type="evidence" value="ECO:0007669"/>
    <property type="project" value="TreeGrafter"/>
</dbReference>
<dbReference type="PANTHER" id="PTHR30383:SF5">
    <property type="entry name" value="SGNH HYDROLASE-TYPE ESTERASE DOMAIN-CONTAINING PROTEIN"/>
    <property type="match status" value="1"/>
</dbReference>
<reference evidence="3" key="1">
    <citation type="submission" date="2023-05" db="EMBL/GenBank/DDBJ databases">
        <title>Mariniplasma microaerophilum sp. nov., a novel anaerobic mollicute isolated from terrestrial mud volcano, Taman Peninsula, Russia.</title>
        <authorList>
            <person name="Khomyakova M.A."/>
            <person name="Merkel A.Y."/>
            <person name="Slobodkin A.I."/>
        </authorList>
    </citation>
    <scope>NUCLEOTIDE SEQUENCE</scope>
    <source>
        <strain evidence="3">M4Ah</strain>
    </source>
</reference>
<comment type="caution">
    <text evidence="3">The sequence shown here is derived from an EMBL/GenBank/DDBJ whole genome shotgun (WGS) entry which is preliminary data.</text>
</comment>
<keyword evidence="1" id="KW-0472">Membrane</keyword>
<feature type="transmembrane region" description="Helical" evidence="1">
    <location>
        <begin position="6"/>
        <end position="21"/>
    </location>
</feature>
<protein>
    <submittedName>
        <fullName evidence="3">GDSL-type esterase/lipase family protein</fullName>
    </submittedName>
</protein>
<dbReference type="EMBL" id="JASCXW010000017">
    <property type="protein sequence ID" value="MDI6453112.1"/>
    <property type="molecule type" value="Genomic_DNA"/>
</dbReference>
<evidence type="ECO:0000259" key="2">
    <source>
        <dbReference type="Pfam" id="PF13472"/>
    </source>
</evidence>
<evidence type="ECO:0000313" key="4">
    <source>
        <dbReference type="Proteomes" id="UP001431532"/>
    </source>
</evidence>
<organism evidence="3 4">
    <name type="scientific">Peloplasma aerotolerans</name>
    <dbReference type="NCBI Taxonomy" id="3044389"/>
    <lineage>
        <taxon>Bacteria</taxon>
        <taxon>Bacillati</taxon>
        <taxon>Mycoplasmatota</taxon>
        <taxon>Mollicutes</taxon>
        <taxon>Acholeplasmatales</taxon>
        <taxon>Acholeplasmataceae</taxon>
        <taxon>Peloplasma</taxon>
    </lineage>
</organism>
<dbReference type="Proteomes" id="UP001431532">
    <property type="component" value="Unassembled WGS sequence"/>
</dbReference>
<gene>
    <name evidence="3" type="ORF">QJ521_06020</name>
</gene>
<dbReference type="RefSeq" id="WP_282839541.1">
    <property type="nucleotide sequence ID" value="NZ_JASCXW010000017.1"/>
</dbReference>
<dbReference type="InterPro" id="IPR036514">
    <property type="entry name" value="SGNH_hydro_sf"/>
</dbReference>
<accession>A0AAW6U5D4</accession>
<evidence type="ECO:0000313" key="3">
    <source>
        <dbReference type="EMBL" id="MDI6453112.1"/>
    </source>
</evidence>